<dbReference type="AlphaFoldDB" id="A0A5E7ISX6"/>
<protein>
    <submittedName>
        <fullName evidence="1">Uncharacterized protein</fullName>
    </submittedName>
</protein>
<gene>
    <name evidence="1" type="ORF">PS870_01730</name>
</gene>
<evidence type="ECO:0000313" key="1">
    <source>
        <dbReference type="EMBL" id="VVO79758.1"/>
    </source>
</evidence>
<name>A0A5E7ISX6_PSEFL</name>
<reference evidence="1 2" key="1">
    <citation type="submission" date="2019-09" db="EMBL/GenBank/DDBJ databases">
        <authorList>
            <person name="Chandra G."/>
            <person name="Truman W A."/>
        </authorList>
    </citation>
    <scope>NUCLEOTIDE SEQUENCE [LARGE SCALE GENOMIC DNA]</scope>
    <source>
        <strain evidence="1">PS870</strain>
    </source>
</reference>
<organism evidence="1 2">
    <name type="scientific">Pseudomonas fluorescens</name>
    <dbReference type="NCBI Taxonomy" id="294"/>
    <lineage>
        <taxon>Bacteria</taxon>
        <taxon>Pseudomonadati</taxon>
        <taxon>Pseudomonadota</taxon>
        <taxon>Gammaproteobacteria</taxon>
        <taxon>Pseudomonadales</taxon>
        <taxon>Pseudomonadaceae</taxon>
        <taxon>Pseudomonas</taxon>
    </lineage>
</organism>
<proteinExistence type="predicted"/>
<dbReference type="EMBL" id="CABVIK010000005">
    <property type="protein sequence ID" value="VVO79758.1"/>
    <property type="molecule type" value="Genomic_DNA"/>
</dbReference>
<dbReference type="Proteomes" id="UP000349468">
    <property type="component" value="Unassembled WGS sequence"/>
</dbReference>
<accession>A0A5E7ISX6</accession>
<sequence length="207" mass="23502">MGRPVRDLAGERFGRLLVVDRDASRPSKAGAYWNCVCDCGKQSSVRSGPLVNGQSTSCGCLSKELTRARSTKHGMEGTPSYQLWDGMIRRCSNKNHAAYESYGARGITVCERWLEFSNFYKDMGVRPDGMSLDRIDNNKGYSPDNCRWATHKLQCRNTRSNHLKTLFCETKTIADWADQFSLSYNIVYLRIRMGWPIEKAVLTPPTR</sequence>
<evidence type="ECO:0000313" key="2">
    <source>
        <dbReference type="Proteomes" id="UP000349468"/>
    </source>
</evidence>